<gene>
    <name evidence="4" type="ORF">MtrunA17_Chr3g0082681</name>
</gene>
<dbReference type="SMART" id="SM00452">
    <property type="entry name" value="STI"/>
    <property type="match status" value="1"/>
</dbReference>
<dbReference type="Proteomes" id="UP000265566">
    <property type="component" value="Chromosome 3"/>
</dbReference>
<dbReference type="PANTHER" id="PTHR33107">
    <property type="entry name" value="KUNITZ TRYPSIN INHIBITOR 2"/>
    <property type="match status" value="1"/>
</dbReference>
<dbReference type="SUPFAM" id="SSF50386">
    <property type="entry name" value="STI-like"/>
    <property type="match status" value="1"/>
</dbReference>
<dbReference type="GO" id="GO:0005576">
    <property type="term" value="C:extracellular region"/>
    <property type="evidence" value="ECO:0007669"/>
    <property type="project" value="UniProtKB-SubCell"/>
</dbReference>
<dbReference type="InterPro" id="IPR002160">
    <property type="entry name" value="Prot_inh_Kunz-lg"/>
</dbReference>
<accession>A0A396IJ95</accession>
<evidence type="ECO:0008006" key="5">
    <source>
        <dbReference type="Google" id="ProtNLM"/>
    </source>
</evidence>
<evidence type="ECO:0000256" key="3">
    <source>
        <dbReference type="SAM" id="SignalP"/>
    </source>
</evidence>
<keyword evidence="2" id="KW-0964">Secreted</keyword>
<name>A0A396IJ95_MEDTR</name>
<evidence type="ECO:0000256" key="1">
    <source>
        <dbReference type="ARBA" id="ARBA00004613"/>
    </source>
</evidence>
<dbReference type="GO" id="GO:0004866">
    <property type="term" value="F:endopeptidase inhibitor activity"/>
    <property type="evidence" value="ECO:0007669"/>
    <property type="project" value="InterPro"/>
</dbReference>
<dbReference type="Gene3D" id="2.80.10.50">
    <property type="match status" value="1"/>
</dbReference>
<sequence>MSTRSLTIFIIAHVWLFMITTSVAQIVIDTSGEPVEDDEEYFIRPAITGNGGGSILVTRNGPCPLHVGLGNSEGTLGLAVKFTPFAPRHDDDDDDVRLNRDLRVTFQGFTGCGQSTDWRLGEKDATSGRRLIVTGRDNGAGSHGNFFKIVQTQSSGIYNIQWCPTEACPSCKVQCGTVGVIRENGKILLALDGGALPVVFQKE</sequence>
<dbReference type="Pfam" id="PF00197">
    <property type="entry name" value="Kunitz_legume"/>
    <property type="match status" value="1"/>
</dbReference>
<comment type="caution">
    <text evidence="4">The sequence shown here is derived from an EMBL/GenBank/DDBJ whole genome shotgun (WGS) entry which is preliminary data.</text>
</comment>
<dbReference type="Gramene" id="rna13561">
    <property type="protein sequence ID" value="RHN65689.1"/>
    <property type="gene ID" value="gene13561"/>
</dbReference>
<feature type="signal peptide" evidence="3">
    <location>
        <begin position="1"/>
        <end position="24"/>
    </location>
</feature>
<comment type="subcellular location">
    <subcellularLocation>
        <location evidence="1">Secreted</location>
    </subcellularLocation>
</comment>
<dbReference type="CDD" id="cd23367">
    <property type="entry name" value="beta-trefoil_STI_KPI104-like"/>
    <property type="match status" value="1"/>
</dbReference>
<dbReference type="AlphaFoldDB" id="A0A396IJ95"/>
<feature type="chain" id="PRO_5017337427" description="Kunitz type trypsin inhibitor" evidence="3">
    <location>
        <begin position="25"/>
        <end position="203"/>
    </location>
</feature>
<proteinExistence type="predicted"/>
<dbReference type="PANTHER" id="PTHR33107:SF31">
    <property type="entry name" value="KUNITZ TYPE TRYPSIN INHIBITOR 104"/>
    <property type="match status" value="1"/>
</dbReference>
<reference evidence="4" key="1">
    <citation type="journal article" date="2018" name="Nat. Plants">
        <title>Whole-genome landscape of Medicago truncatula symbiotic genes.</title>
        <authorList>
            <person name="Pecrix Y."/>
            <person name="Gamas P."/>
            <person name="Carrere S."/>
        </authorList>
    </citation>
    <scope>NUCLEOTIDE SEQUENCE</scope>
    <source>
        <tissue evidence="4">Leaves</tissue>
    </source>
</reference>
<dbReference type="InterPro" id="IPR011065">
    <property type="entry name" value="Kunitz_inhibitor_STI-like_sf"/>
</dbReference>
<keyword evidence="3" id="KW-0732">Signal</keyword>
<evidence type="ECO:0000256" key="2">
    <source>
        <dbReference type="ARBA" id="ARBA00022525"/>
    </source>
</evidence>
<dbReference type="PRINTS" id="PR00291">
    <property type="entry name" value="KUNITZINHBTR"/>
</dbReference>
<evidence type="ECO:0000313" key="4">
    <source>
        <dbReference type="EMBL" id="RHN65689.1"/>
    </source>
</evidence>
<organism evidence="4">
    <name type="scientific">Medicago truncatula</name>
    <name type="common">Barrel medic</name>
    <name type="synonym">Medicago tribuloides</name>
    <dbReference type="NCBI Taxonomy" id="3880"/>
    <lineage>
        <taxon>Eukaryota</taxon>
        <taxon>Viridiplantae</taxon>
        <taxon>Streptophyta</taxon>
        <taxon>Embryophyta</taxon>
        <taxon>Tracheophyta</taxon>
        <taxon>Spermatophyta</taxon>
        <taxon>Magnoliopsida</taxon>
        <taxon>eudicotyledons</taxon>
        <taxon>Gunneridae</taxon>
        <taxon>Pentapetalae</taxon>
        <taxon>rosids</taxon>
        <taxon>fabids</taxon>
        <taxon>Fabales</taxon>
        <taxon>Fabaceae</taxon>
        <taxon>Papilionoideae</taxon>
        <taxon>50 kb inversion clade</taxon>
        <taxon>NPAAA clade</taxon>
        <taxon>Hologalegina</taxon>
        <taxon>IRL clade</taxon>
        <taxon>Trifolieae</taxon>
        <taxon>Medicago</taxon>
    </lineage>
</organism>
<dbReference type="EMBL" id="PSQE01000003">
    <property type="protein sequence ID" value="RHN65689.1"/>
    <property type="molecule type" value="Genomic_DNA"/>
</dbReference>
<protein>
    <recommendedName>
        <fullName evidence="5">Kunitz type trypsin inhibitor</fullName>
    </recommendedName>
</protein>
<dbReference type="OrthoDB" id="1918435at2759"/>